<organism evidence="11 12">
    <name type="scientific">Candidatus Sungbacteria bacterium RIFCSPHIGHO2_02_FULL_53_17</name>
    <dbReference type="NCBI Taxonomy" id="1802275"/>
    <lineage>
        <taxon>Bacteria</taxon>
        <taxon>Candidatus Sungiibacteriota</taxon>
    </lineage>
</organism>
<evidence type="ECO:0000256" key="9">
    <source>
        <dbReference type="RuleBase" id="RU003624"/>
    </source>
</evidence>
<dbReference type="GO" id="GO:0003729">
    <property type="term" value="F:mRNA binding"/>
    <property type="evidence" value="ECO:0007669"/>
    <property type="project" value="UniProtKB-UniRule"/>
</dbReference>
<dbReference type="FunFam" id="3.30.300.20:FF:000001">
    <property type="entry name" value="30S ribosomal protein S3"/>
    <property type="match status" value="1"/>
</dbReference>
<dbReference type="NCBIfam" id="TIGR01009">
    <property type="entry name" value="rpsC_bact"/>
    <property type="match status" value="1"/>
</dbReference>
<evidence type="ECO:0000259" key="10">
    <source>
        <dbReference type="PROSITE" id="PS50823"/>
    </source>
</evidence>
<protein>
    <recommendedName>
        <fullName evidence="7 8">Small ribosomal subunit protein uS3</fullName>
    </recommendedName>
</protein>
<dbReference type="EMBL" id="MHQN01000031">
    <property type="protein sequence ID" value="OHA02788.1"/>
    <property type="molecule type" value="Genomic_DNA"/>
</dbReference>
<dbReference type="InterPro" id="IPR036419">
    <property type="entry name" value="Ribosomal_S3_C_sf"/>
</dbReference>
<keyword evidence="5 8" id="KW-0687">Ribonucleoprotein</keyword>
<dbReference type="Proteomes" id="UP000177177">
    <property type="component" value="Unassembled WGS sequence"/>
</dbReference>
<name>A0A1G2KTI6_9BACT</name>
<dbReference type="GO" id="GO:0019843">
    <property type="term" value="F:rRNA binding"/>
    <property type="evidence" value="ECO:0007669"/>
    <property type="project" value="UniProtKB-UniRule"/>
</dbReference>
<evidence type="ECO:0000256" key="8">
    <source>
        <dbReference type="HAMAP-Rule" id="MF_01309"/>
    </source>
</evidence>
<keyword evidence="4 8" id="KW-0689">Ribosomal protein</keyword>
<comment type="function">
    <text evidence="6 8">Binds the lower part of the 30S subunit head. Binds mRNA in the 70S ribosome, positioning it for translation.</text>
</comment>
<dbReference type="InterPro" id="IPR015946">
    <property type="entry name" value="KH_dom-like_a/b"/>
</dbReference>
<comment type="caution">
    <text evidence="11">The sequence shown here is derived from an EMBL/GenBank/DDBJ whole genome shotgun (WGS) entry which is preliminary data.</text>
</comment>
<dbReference type="PANTHER" id="PTHR11760:SF19">
    <property type="entry name" value="SMALL RIBOSOMAL SUBUNIT PROTEIN US3C"/>
    <property type="match status" value="1"/>
</dbReference>
<dbReference type="InterPro" id="IPR001351">
    <property type="entry name" value="Ribosomal_uS3_C"/>
</dbReference>
<dbReference type="CDD" id="cd02412">
    <property type="entry name" value="KH-II_30S_S3"/>
    <property type="match status" value="1"/>
</dbReference>
<reference evidence="11 12" key="1">
    <citation type="journal article" date="2016" name="Nat. Commun.">
        <title>Thousands of microbial genomes shed light on interconnected biogeochemical processes in an aquifer system.</title>
        <authorList>
            <person name="Anantharaman K."/>
            <person name="Brown C.T."/>
            <person name="Hug L.A."/>
            <person name="Sharon I."/>
            <person name="Castelle C.J."/>
            <person name="Probst A.J."/>
            <person name="Thomas B.C."/>
            <person name="Singh A."/>
            <person name="Wilkins M.J."/>
            <person name="Karaoz U."/>
            <person name="Brodie E.L."/>
            <person name="Williams K.H."/>
            <person name="Hubbard S.S."/>
            <person name="Banfield J.F."/>
        </authorList>
    </citation>
    <scope>NUCLEOTIDE SEQUENCE [LARGE SCALE GENOMIC DNA]</scope>
</reference>
<evidence type="ECO:0000313" key="11">
    <source>
        <dbReference type="EMBL" id="OHA02788.1"/>
    </source>
</evidence>
<evidence type="ECO:0000256" key="6">
    <source>
        <dbReference type="ARBA" id="ARBA00024998"/>
    </source>
</evidence>
<gene>
    <name evidence="8" type="primary">rpsC</name>
    <name evidence="11" type="ORF">A3C92_00845</name>
</gene>
<comment type="subunit">
    <text evidence="8">Part of the 30S ribosomal subunit. Forms a tight complex with proteins S10 and S14.</text>
</comment>
<evidence type="ECO:0000313" key="12">
    <source>
        <dbReference type="Proteomes" id="UP000177177"/>
    </source>
</evidence>
<dbReference type="GO" id="GO:0003735">
    <property type="term" value="F:structural constituent of ribosome"/>
    <property type="evidence" value="ECO:0007669"/>
    <property type="project" value="InterPro"/>
</dbReference>
<dbReference type="Pfam" id="PF07650">
    <property type="entry name" value="KH_2"/>
    <property type="match status" value="1"/>
</dbReference>
<dbReference type="InterPro" id="IPR004044">
    <property type="entry name" value="KH_dom_type_2"/>
</dbReference>
<comment type="similarity">
    <text evidence="1 8 9">Belongs to the universal ribosomal protein uS3 family.</text>
</comment>
<dbReference type="HAMAP" id="MF_01309_B">
    <property type="entry name" value="Ribosomal_uS3_B"/>
    <property type="match status" value="1"/>
</dbReference>
<dbReference type="PANTHER" id="PTHR11760">
    <property type="entry name" value="30S/40S RIBOSOMAL PROTEIN S3"/>
    <property type="match status" value="1"/>
</dbReference>
<keyword evidence="2 8" id="KW-0699">rRNA-binding</keyword>
<dbReference type="AlphaFoldDB" id="A0A1G2KTI6"/>
<dbReference type="GO" id="GO:0006412">
    <property type="term" value="P:translation"/>
    <property type="evidence" value="ECO:0007669"/>
    <property type="project" value="UniProtKB-UniRule"/>
</dbReference>
<dbReference type="Pfam" id="PF00189">
    <property type="entry name" value="Ribosomal_S3_C"/>
    <property type="match status" value="1"/>
</dbReference>
<feature type="domain" description="KH type-2" evidence="10">
    <location>
        <begin position="38"/>
        <end position="126"/>
    </location>
</feature>
<evidence type="ECO:0000256" key="7">
    <source>
        <dbReference type="ARBA" id="ARBA00035257"/>
    </source>
</evidence>
<keyword evidence="3 8" id="KW-0694">RNA-binding</keyword>
<dbReference type="InterPro" id="IPR018280">
    <property type="entry name" value="Ribosomal_uS3_CS"/>
</dbReference>
<dbReference type="InterPro" id="IPR005704">
    <property type="entry name" value="Ribosomal_uS3_bac-typ"/>
</dbReference>
<dbReference type="InterPro" id="IPR057258">
    <property type="entry name" value="Ribosomal_uS3"/>
</dbReference>
<evidence type="ECO:0000256" key="5">
    <source>
        <dbReference type="ARBA" id="ARBA00023274"/>
    </source>
</evidence>
<dbReference type="SUPFAM" id="SSF54821">
    <property type="entry name" value="Ribosomal protein S3 C-terminal domain"/>
    <property type="match status" value="1"/>
</dbReference>
<dbReference type="PROSITE" id="PS00548">
    <property type="entry name" value="RIBOSOMAL_S3"/>
    <property type="match status" value="1"/>
</dbReference>
<dbReference type="Gene3D" id="3.30.300.20">
    <property type="match status" value="1"/>
</dbReference>
<dbReference type="GO" id="GO:0022627">
    <property type="term" value="C:cytosolic small ribosomal subunit"/>
    <property type="evidence" value="ECO:0007669"/>
    <property type="project" value="TreeGrafter"/>
</dbReference>
<dbReference type="Gene3D" id="3.30.1140.32">
    <property type="entry name" value="Ribosomal protein S3, C-terminal domain"/>
    <property type="match status" value="1"/>
</dbReference>
<dbReference type="InterPro" id="IPR009019">
    <property type="entry name" value="KH_sf_prok-type"/>
</dbReference>
<accession>A0A1G2KTI6</accession>
<evidence type="ECO:0000256" key="4">
    <source>
        <dbReference type="ARBA" id="ARBA00022980"/>
    </source>
</evidence>
<sequence length="238" mass="27592">MTHRVHPYIFRINQLTTWRSRWFTTRRFAEYLREDTFLRAWLERKLRASHIECVEIERSPNTLHVILKTARPGILIGRGGEGATKLKQDIERFLARLSAKRTWRDKMRQKESGKKRELKLTIEEVRSPETHAAIAAQMIADDIEKRLPFRRALRTALEKIAAAKEVKGVKISLKGRLDGAEMARYEWGKKGRIPLQTIRADIDYAEKTAFTAYGTIGVKVWIYKGDVFADARSEGLKV</sequence>
<dbReference type="SUPFAM" id="SSF54814">
    <property type="entry name" value="Prokaryotic type KH domain (KH-domain type II)"/>
    <property type="match status" value="1"/>
</dbReference>
<evidence type="ECO:0000256" key="2">
    <source>
        <dbReference type="ARBA" id="ARBA00022730"/>
    </source>
</evidence>
<dbReference type="PROSITE" id="PS50823">
    <property type="entry name" value="KH_TYPE_2"/>
    <property type="match status" value="1"/>
</dbReference>
<evidence type="ECO:0000256" key="3">
    <source>
        <dbReference type="ARBA" id="ARBA00022884"/>
    </source>
</evidence>
<proteinExistence type="inferred from homology"/>
<evidence type="ECO:0000256" key="1">
    <source>
        <dbReference type="ARBA" id="ARBA00010761"/>
    </source>
</evidence>